<feature type="coiled-coil region" evidence="1">
    <location>
        <begin position="75"/>
        <end position="145"/>
    </location>
</feature>
<keyword evidence="1" id="KW-0175">Coiled coil</keyword>
<organism evidence="2 3">
    <name type="scientific">Phormidesmis priestleyi Ana</name>
    <dbReference type="NCBI Taxonomy" id="1666911"/>
    <lineage>
        <taxon>Bacteria</taxon>
        <taxon>Bacillati</taxon>
        <taxon>Cyanobacteriota</taxon>
        <taxon>Cyanophyceae</taxon>
        <taxon>Leptolyngbyales</taxon>
        <taxon>Leptolyngbyaceae</taxon>
        <taxon>Phormidesmis</taxon>
    </lineage>
</organism>
<evidence type="ECO:0000256" key="1">
    <source>
        <dbReference type="SAM" id="Coils"/>
    </source>
</evidence>
<accession>A0A0P8BWQ0</accession>
<evidence type="ECO:0000313" key="2">
    <source>
        <dbReference type="EMBL" id="KPQ33326.1"/>
    </source>
</evidence>
<gene>
    <name evidence="2" type="ORF">HLUCCA11_19015</name>
</gene>
<evidence type="ECO:0000313" key="3">
    <source>
        <dbReference type="Proteomes" id="UP000050465"/>
    </source>
</evidence>
<protein>
    <submittedName>
        <fullName evidence="2">Uncharacterized protein</fullName>
    </submittedName>
</protein>
<sequence length="159" mass="18224">MADTNTTQGFSEIDRRLDRLTSAVDSLVTSFLHPLVHQAIENQRTIAHLIEQGERHQEWLDADRQDINQLRKETSRQIQALLDSANADRQAANERFDAMQQEIRQNQRLILAGQQRAERNENRLSEQAERLSEQAERNAALLTEVLSLSRRVTAVENAA</sequence>
<comment type="caution">
    <text evidence="2">The sequence shown here is derived from an EMBL/GenBank/DDBJ whole genome shotgun (WGS) entry which is preliminary data.</text>
</comment>
<dbReference type="Proteomes" id="UP000050465">
    <property type="component" value="Unassembled WGS sequence"/>
</dbReference>
<reference evidence="2 3" key="1">
    <citation type="submission" date="2015-09" db="EMBL/GenBank/DDBJ databases">
        <title>Identification and resolution of microdiversity through metagenomic sequencing of parallel consortia.</title>
        <authorList>
            <person name="Nelson W.C."/>
            <person name="Romine M.F."/>
            <person name="Lindemann S.R."/>
        </authorList>
    </citation>
    <scope>NUCLEOTIDE SEQUENCE [LARGE SCALE GENOMIC DNA]</scope>
    <source>
        <strain evidence="2">Ana</strain>
    </source>
</reference>
<dbReference type="AlphaFoldDB" id="A0A0P8BWQ0"/>
<proteinExistence type="predicted"/>
<dbReference type="EMBL" id="LJZR01000034">
    <property type="protein sequence ID" value="KPQ33326.1"/>
    <property type="molecule type" value="Genomic_DNA"/>
</dbReference>
<name>A0A0P8BWQ0_9CYAN</name>